<organism evidence="6 7">
    <name type="scientific">Ancylostoma ceylanicum</name>
    <dbReference type="NCBI Taxonomy" id="53326"/>
    <lineage>
        <taxon>Eukaryota</taxon>
        <taxon>Metazoa</taxon>
        <taxon>Ecdysozoa</taxon>
        <taxon>Nematoda</taxon>
        <taxon>Chromadorea</taxon>
        <taxon>Rhabditida</taxon>
        <taxon>Rhabditina</taxon>
        <taxon>Rhabditomorpha</taxon>
        <taxon>Strongyloidea</taxon>
        <taxon>Ancylostomatidae</taxon>
        <taxon>Ancylostomatinae</taxon>
        <taxon>Ancylostoma</taxon>
    </lineage>
</organism>
<dbReference type="Pfam" id="PF00320">
    <property type="entry name" value="GATA"/>
    <property type="match status" value="1"/>
</dbReference>
<reference evidence="7" key="1">
    <citation type="journal article" date="2015" name="Nat. Genet.">
        <title>The genome and transcriptome of the zoonotic hookworm Ancylostoma ceylanicum identify infection-specific gene families.</title>
        <authorList>
            <person name="Schwarz E.M."/>
            <person name="Hu Y."/>
            <person name="Antoshechkin I."/>
            <person name="Miller M.M."/>
            <person name="Sternberg P.W."/>
            <person name="Aroian R.V."/>
        </authorList>
    </citation>
    <scope>NUCLEOTIDE SEQUENCE</scope>
    <source>
        <strain evidence="7">HY135</strain>
    </source>
</reference>
<dbReference type="InterPro" id="IPR013088">
    <property type="entry name" value="Znf_NHR/GATA"/>
</dbReference>
<gene>
    <name evidence="6" type="primary">Acey_s0121.g1012</name>
    <name evidence="6" type="ORF">Y032_0121g1012</name>
</gene>
<keyword evidence="1" id="KW-0805">Transcription regulation</keyword>
<keyword evidence="3" id="KW-0539">Nucleus</keyword>
<comment type="caution">
    <text evidence="6">The sequence shown here is derived from an EMBL/GenBank/DDBJ whole genome shotgun (WGS) entry which is preliminary data.</text>
</comment>
<dbReference type="Proteomes" id="UP000024635">
    <property type="component" value="Unassembled WGS sequence"/>
</dbReference>
<sequence>MAIIAQFTDGILIVQKSVGENGMGERRPTGTSPRLGCELVTFQRISTVSTLCEYYRRKSTDLFLLIRSVFEHTLPSDPYSLDKMMTREHSLRDCLSDPYTDFFAKESLQHIMDPHQIHFNVSTTGSSKKLYEDDHSTSFQCAAPLFELPHSNPMNMLLYEMPPMGMYPSSSRSELEVNTSAHLPTVFPIPSATYLHQSHSPSEYIPNGYSPPPQDPIYPPKPPSQHLSPLIKPKKRIQAVPCHSNSVCANCKTTETTLWRRAKTGEIECKYRPSALPRRTTYASRWAVFCNVLHMFSIVSGLKKKTKKEWGKHKQNIKTGNAQQLQRPVRLPWRMRGVTQQSRWAVFCDARMTDRHCVCNFQ</sequence>
<dbReference type="GO" id="GO:0043565">
    <property type="term" value="F:sequence-specific DNA binding"/>
    <property type="evidence" value="ECO:0007669"/>
    <property type="project" value="InterPro"/>
</dbReference>
<dbReference type="STRING" id="53326.A0A016TA77"/>
<dbReference type="PROSITE" id="PS50114">
    <property type="entry name" value="GATA_ZN_FINGER_2"/>
    <property type="match status" value="1"/>
</dbReference>
<evidence type="ECO:0000256" key="4">
    <source>
        <dbReference type="PROSITE-ProRule" id="PRU00094"/>
    </source>
</evidence>
<name>A0A016TA77_9BILA</name>
<evidence type="ECO:0000256" key="2">
    <source>
        <dbReference type="ARBA" id="ARBA00023163"/>
    </source>
</evidence>
<keyword evidence="7" id="KW-1185">Reference proteome</keyword>
<keyword evidence="4" id="KW-0862">Zinc</keyword>
<dbReference type="InterPro" id="IPR000679">
    <property type="entry name" value="Znf_GATA"/>
</dbReference>
<feature type="domain" description="GATA-type" evidence="5">
    <location>
        <begin position="242"/>
        <end position="270"/>
    </location>
</feature>
<protein>
    <recommendedName>
        <fullName evidence="5">GATA-type domain-containing protein</fullName>
    </recommendedName>
</protein>
<proteinExistence type="predicted"/>
<evidence type="ECO:0000256" key="1">
    <source>
        <dbReference type="ARBA" id="ARBA00023015"/>
    </source>
</evidence>
<dbReference type="GO" id="GO:0008270">
    <property type="term" value="F:zinc ion binding"/>
    <property type="evidence" value="ECO:0007669"/>
    <property type="project" value="UniProtKB-KW"/>
</dbReference>
<evidence type="ECO:0000256" key="3">
    <source>
        <dbReference type="ARBA" id="ARBA00023242"/>
    </source>
</evidence>
<dbReference type="AlphaFoldDB" id="A0A016TA77"/>
<dbReference type="EMBL" id="JARK01001457">
    <property type="protein sequence ID" value="EYB99565.1"/>
    <property type="molecule type" value="Genomic_DNA"/>
</dbReference>
<dbReference type="OrthoDB" id="515401at2759"/>
<keyword evidence="4" id="KW-0863">Zinc-finger</keyword>
<dbReference type="SMART" id="SM00401">
    <property type="entry name" value="ZnF_GATA"/>
    <property type="match status" value="1"/>
</dbReference>
<dbReference type="Gene3D" id="3.30.50.10">
    <property type="entry name" value="Erythroid Transcription Factor GATA-1, subunit A"/>
    <property type="match status" value="1"/>
</dbReference>
<evidence type="ECO:0000313" key="6">
    <source>
        <dbReference type="EMBL" id="EYB99565.1"/>
    </source>
</evidence>
<keyword evidence="2" id="KW-0804">Transcription</keyword>
<evidence type="ECO:0000313" key="7">
    <source>
        <dbReference type="Proteomes" id="UP000024635"/>
    </source>
</evidence>
<dbReference type="GO" id="GO:0006355">
    <property type="term" value="P:regulation of DNA-templated transcription"/>
    <property type="evidence" value="ECO:0007669"/>
    <property type="project" value="InterPro"/>
</dbReference>
<evidence type="ECO:0000259" key="5">
    <source>
        <dbReference type="PROSITE" id="PS50114"/>
    </source>
</evidence>
<keyword evidence="4" id="KW-0479">Metal-binding</keyword>
<accession>A0A016TA77</accession>